<gene>
    <name evidence="4" type="ORF">FYJ91_04640</name>
</gene>
<comment type="caution">
    <text evidence="4">The sequence shown here is derived from an EMBL/GenBank/DDBJ whole genome shotgun (WGS) entry which is preliminary data.</text>
</comment>
<protein>
    <submittedName>
        <fullName evidence="4">Autotransporter domain-containing protein</fullName>
    </submittedName>
</protein>
<dbReference type="SMART" id="SM00869">
    <property type="entry name" value="Autotransporter"/>
    <property type="match status" value="1"/>
</dbReference>
<dbReference type="Pfam" id="PF03797">
    <property type="entry name" value="Autotransporter"/>
    <property type="match status" value="1"/>
</dbReference>
<dbReference type="Proteomes" id="UP000322077">
    <property type="component" value="Unassembled WGS sequence"/>
</dbReference>
<evidence type="ECO:0000313" key="5">
    <source>
        <dbReference type="Proteomes" id="UP000322077"/>
    </source>
</evidence>
<organism evidence="4 5">
    <name type="scientific">Sphingomonas montanisoli</name>
    <dbReference type="NCBI Taxonomy" id="2606412"/>
    <lineage>
        <taxon>Bacteria</taxon>
        <taxon>Pseudomonadati</taxon>
        <taxon>Pseudomonadota</taxon>
        <taxon>Alphaproteobacteria</taxon>
        <taxon>Sphingomonadales</taxon>
        <taxon>Sphingomonadaceae</taxon>
        <taxon>Sphingomonas</taxon>
    </lineage>
</organism>
<evidence type="ECO:0000259" key="3">
    <source>
        <dbReference type="PROSITE" id="PS51208"/>
    </source>
</evidence>
<dbReference type="Gene3D" id="2.40.128.130">
    <property type="entry name" value="Autotransporter beta-domain"/>
    <property type="match status" value="1"/>
</dbReference>
<evidence type="ECO:0000256" key="2">
    <source>
        <dbReference type="SAM" id="SignalP"/>
    </source>
</evidence>
<dbReference type="RefSeq" id="WP_149521076.1">
    <property type="nucleotide sequence ID" value="NZ_VTOU01000001.1"/>
</dbReference>
<name>A0A5D9CBU1_9SPHN</name>
<dbReference type="InterPro" id="IPR036709">
    <property type="entry name" value="Autotransporte_beta_dom_sf"/>
</dbReference>
<evidence type="ECO:0000256" key="1">
    <source>
        <dbReference type="SAM" id="MobiDB-lite"/>
    </source>
</evidence>
<dbReference type="PROSITE" id="PS51208">
    <property type="entry name" value="AUTOTRANSPORTER"/>
    <property type="match status" value="1"/>
</dbReference>
<feature type="chain" id="PRO_5022946371" evidence="2">
    <location>
        <begin position="24"/>
        <end position="1063"/>
    </location>
</feature>
<proteinExistence type="predicted"/>
<evidence type="ECO:0000313" key="4">
    <source>
        <dbReference type="EMBL" id="TZG29418.1"/>
    </source>
</evidence>
<reference evidence="4 5" key="1">
    <citation type="submission" date="2019-08" db="EMBL/GenBank/DDBJ databases">
        <authorList>
            <person name="Wang G."/>
            <person name="Xu Z."/>
        </authorList>
    </citation>
    <scope>NUCLEOTIDE SEQUENCE [LARGE SCALE GENOMIC DNA]</scope>
    <source>
        <strain evidence="4 5">ZX</strain>
    </source>
</reference>
<dbReference type="SUPFAM" id="SSF103515">
    <property type="entry name" value="Autotransporter"/>
    <property type="match status" value="1"/>
</dbReference>
<dbReference type="EMBL" id="VTOU01000001">
    <property type="protein sequence ID" value="TZG29418.1"/>
    <property type="molecule type" value="Genomic_DNA"/>
</dbReference>
<keyword evidence="2" id="KW-0732">Signal</keyword>
<keyword evidence="5" id="KW-1185">Reference proteome</keyword>
<accession>A0A5D9CBU1</accession>
<feature type="domain" description="Autotransporter" evidence="3">
    <location>
        <begin position="780"/>
        <end position="1063"/>
    </location>
</feature>
<feature type="signal peptide" evidence="2">
    <location>
        <begin position="1"/>
        <end position="23"/>
    </location>
</feature>
<sequence length="1063" mass="106391">MRTLLTSTCLVSIAAMIPAIGHAETLVDAKRTDPVRTSTIKAGAADDVRVTSAGNLNPTSGVALLIDSTNKATNEGTIQVTNADGSVGIAAEAGRAGSITNTTTGKIIVDETYAPTDADNDGDIDGPFAAGTGRAGIRTLGGFTGDVVNNGAITVEGNDSQGIDLRGPLSGKLTTDGTIAVTGDRTVGVRTGAISGPVRIAGTITAQGQGARAVSIEGDLAGALVVQGALTSTGYRTTTVPADTSKLDVDDLLQGGPALAIQGDVLGGVILAVPPKDASTTDNDEDKDGIEDSKEGSAAVTSYGAAPAVQIGATNRAVTIGPVAGTGSGHGLVIDGAVLGAGLYAGVNGTGVQIGGLGGAVNIAGGMTVNGKVDATSNGATATGIRIGAGATVAQVRVAGAVSAAGLNATAIQLDAGSATFNIANSGSIKATATSAGTAYAIRDLSGELDLIDNSGAISASGGATNVAIDLSANSTGARVGQTLVAAGVTAPSITGDILFGSANDILDIADGSVKGATRFGAGANQLTMSGDATYDGAVSFGAGNDLVAMSGTTNFNGSIDFGGGSDTLTLNGAARLNGALTNAGGLAVTINGGRLDAGKSTASIASLTVGAAGTLGVTIDTAARSSTLYQVAGNASFAQGAKVAVRIDGIANAEGRYTFLRAGSVTGTTGLATSDTVLPFMFKSSIVATTPNELAIDIARKTTTELGLNRSQASAYNAIYTALGKDAKVAGVFLDTTDGVRFRKQLRQMLPDHAGGAFETVTMGSRATAGFLADPNAPFKDEGSWGWFIQQVGWGTSKSLDDTAAYDLTGWGIAAGGEIKTGSAGNFGLSLAYLYGRNADGGTDNNVNSGQYEVAGYWRGTFGPITGWARGSWGHVDFKGKRSFDGTIGTEAVARRARGDWSGQLVSASGGVNTTLQMGSFSLRPIAAVDYYRLKEKGYAERNGGDAFNLIVDGRTSDELAVSGTVAAGFDFGGWDRDSGWFRFEIEGGRRELVGGKLGKTTAHFAGGQSFTLTPEDRTSGWVGKVRAIGGNGDFRLGGEAGAEQQQGRVALSLRASLVVGF</sequence>
<dbReference type="InterPro" id="IPR005546">
    <property type="entry name" value="Autotransporte_beta"/>
</dbReference>
<dbReference type="AlphaFoldDB" id="A0A5D9CBU1"/>
<feature type="region of interest" description="Disordered" evidence="1">
    <location>
        <begin position="274"/>
        <end position="296"/>
    </location>
</feature>